<organism evidence="2 3">
    <name type="scientific">Bifidobacterium commune</name>
    <dbReference type="NCBI Taxonomy" id="1505727"/>
    <lineage>
        <taxon>Bacteria</taxon>
        <taxon>Bacillati</taxon>
        <taxon>Actinomycetota</taxon>
        <taxon>Actinomycetes</taxon>
        <taxon>Bifidobacteriales</taxon>
        <taxon>Bifidobacteriaceae</taxon>
        <taxon>Bifidobacterium</taxon>
    </lineage>
</organism>
<evidence type="ECO:0000256" key="1">
    <source>
        <dbReference type="SAM" id="MobiDB-lite"/>
    </source>
</evidence>
<feature type="region of interest" description="Disordered" evidence="1">
    <location>
        <begin position="157"/>
        <end position="176"/>
    </location>
</feature>
<gene>
    <name evidence="2" type="ORF">GA0061077_1267</name>
</gene>
<feature type="compositionally biased region" description="Polar residues" evidence="1">
    <location>
        <begin position="157"/>
        <end position="167"/>
    </location>
</feature>
<dbReference type="AlphaFoldDB" id="A0A1C4H6U1"/>
<keyword evidence="3" id="KW-1185">Reference proteome</keyword>
<sequence>MAVDIGGGIISGGIISDGELARLALMPEVRDAAQAGAELIGLWPLQTAQQLANDAKYAEDLQVRVGRSAAQVLTDEDISMADAEFVYEGAVDIPGRSQSIVDALLDVYDAYEQMEGYSSTGDTSLVMAGSGDLRVDWDERTVEAVAQGLEQIETTVLSGSLTGSEQDGSGERPNEADVESVTQRLAVVLAAVGALFEVIDTVGGFDKPSVRDTAHNFIPVMLYINELCERIAIPRIYLSSRQFEDALDKHRQRSGENSTADALTSFVAPIVKAEWEKHRNDVMFDPVAVKQAEKEKEEKLKKDKLAEKFKDVPEDKDKPPVEL</sequence>
<protein>
    <submittedName>
        <fullName evidence="2">Uncharacterized protein</fullName>
    </submittedName>
</protein>
<reference evidence="3" key="1">
    <citation type="submission" date="2016-08" db="EMBL/GenBank/DDBJ databases">
        <authorList>
            <person name="Varghese N."/>
            <person name="Submissions Spin"/>
        </authorList>
    </citation>
    <scope>NUCLEOTIDE SEQUENCE [LARGE SCALE GENOMIC DNA]</scope>
    <source>
        <strain evidence="3">R-52791</strain>
    </source>
</reference>
<dbReference type="EMBL" id="FMBL01000003">
    <property type="protein sequence ID" value="SCC80587.1"/>
    <property type="molecule type" value="Genomic_DNA"/>
</dbReference>
<dbReference type="Proteomes" id="UP000242610">
    <property type="component" value="Unassembled WGS sequence"/>
</dbReference>
<feature type="region of interest" description="Disordered" evidence="1">
    <location>
        <begin position="295"/>
        <end position="323"/>
    </location>
</feature>
<dbReference type="RefSeq" id="WP_091848082.1">
    <property type="nucleotide sequence ID" value="NZ_FMBL01000003.1"/>
</dbReference>
<evidence type="ECO:0000313" key="2">
    <source>
        <dbReference type="EMBL" id="SCC80587.1"/>
    </source>
</evidence>
<dbReference type="OrthoDB" id="3238275at2"/>
<evidence type="ECO:0000313" key="3">
    <source>
        <dbReference type="Proteomes" id="UP000242610"/>
    </source>
</evidence>
<accession>A0A1C4H6U1</accession>
<name>A0A1C4H6U1_9BIFI</name>
<proteinExistence type="predicted"/>